<feature type="domain" description="ABC transporter" evidence="6">
    <location>
        <begin position="6"/>
        <end position="238"/>
    </location>
</feature>
<dbReference type="KEGG" id="rtu:PR017_12885"/>
<dbReference type="InterPro" id="IPR003439">
    <property type="entry name" value="ABC_transporter-like_ATP-bd"/>
</dbReference>
<dbReference type="CDD" id="cd03224">
    <property type="entry name" value="ABC_TM1139_LivF_branched"/>
    <property type="match status" value="1"/>
</dbReference>
<accession>A0AAF1K8Z0</accession>
<dbReference type="Pfam" id="PF00005">
    <property type="entry name" value="ABC_tran"/>
    <property type="match status" value="1"/>
</dbReference>
<dbReference type="RefSeq" id="WP_111218977.1">
    <property type="nucleotide sequence ID" value="NZ_CP117255.1"/>
</dbReference>
<organism evidence="7 8">
    <name type="scientific">Rhizobium tumorigenes</name>
    <dbReference type="NCBI Taxonomy" id="2041385"/>
    <lineage>
        <taxon>Bacteria</taxon>
        <taxon>Pseudomonadati</taxon>
        <taxon>Pseudomonadota</taxon>
        <taxon>Alphaproteobacteria</taxon>
        <taxon>Hyphomicrobiales</taxon>
        <taxon>Rhizobiaceae</taxon>
        <taxon>Rhizobium/Agrobacterium group</taxon>
        <taxon>Rhizobium</taxon>
    </lineage>
</organism>
<keyword evidence="2" id="KW-0813">Transport</keyword>
<dbReference type="PANTHER" id="PTHR43820">
    <property type="entry name" value="HIGH-AFFINITY BRANCHED-CHAIN AMINO ACID TRANSPORT ATP-BINDING PROTEIN LIVF"/>
    <property type="match status" value="1"/>
</dbReference>
<dbReference type="Proteomes" id="UP000249499">
    <property type="component" value="Chromosome"/>
</dbReference>
<evidence type="ECO:0000256" key="1">
    <source>
        <dbReference type="ARBA" id="ARBA00005417"/>
    </source>
</evidence>
<sequence>MSEPVLLVRDLVAGYEPGVPIVRGASITVNKGEIVVVLGPNGAGKSSFIKAVAGLVPISAGTVLLDGRDITAAPAHMMVRLGLAFVPQTENIFPQMSVDDNLKVACGILKPKDVPSRIEAMYTAFPDLARHRKIAAGNLSGGQRQMLAVARALVVDPKVLVLDEPSAGLSPKFVSMVFQMLTEIRQSGVTILLVEQNAKAALAIGDRAYVLVEGKDHHEGIASELWNDPVVAELYLGQRPTQPARPTETGGAA</sequence>
<dbReference type="AlphaFoldDB" id="A0AAF1K8Z0"/>
<dbReference type="Gene3D" id="3.40.50.300">
    <property type="entry name" value="P-loop containing nucleotide triphosphate hydrolases"/>
    <property type="match status" value="1"/>
</dbReference>
<evidence type="ECO:0000259" key="6">
    <source>
        <dbReference type="PROSITE" id="PS50893"/>
    </source>
</evidence>
<dbReference type="InterPro" id="IPR003593">
    <property type="entry name" value="AAA+_ATPase"/>
</dbReference>
<proteinExistence type="inferred from homology"/>
<keyword evidence="4 7" id="KW-0067">ATP-binding</keyword>
<dbReference type="PROSITE" id="PS50893">
    <property type="entry name" value="ABC_TRANSPORTER_2"/>
    <property type="match status" value="1"/>
</dbReference>
<evidence type="ECO:0000256" key="5">
    <source>
        <dbReference type="ARBA" id="ARBA00022970"/>
    </source>
</evidence>
<dbReference type="GO" id="GO:0016887">
    <property type="term" value="F:ATP hydrolysis activity"/>
    <property type="evidence" value="ECO:0007669"/>
    <property type="project" value="InterPro"/>
</dbReference>
<comment type="similarity">
    <text evidence="1">Belongs to the ABC transporter superfamily.</text>
</comment>
<keyword evidence="8" id="KW-1185">Reference proteome</keyword>
<dbReference type="GO" id="GO:0015807">
    <property type="term" value="P:L-amino acid transport"/>
    <property type="evidence" value="ECO:0007669"/>
    <property type="project" value="TreeGrafter"/>
</dbReference>
<dbReference type="InterPro" id="IPR027417">
    <property type="entry name" value="P-loop_NTPase"/>
</dbReference>
<evidence type="ECO:0000256" key="2">
    <source>
        <dbReference type="ARBA" id="ARBA00022448"/>
    </source>
</evidence>
<reference evidence="8" key="2">
    <citation type="journal article" date="2023" name="MicrobiologyOpen">
        <title>Genomics of the tumorigenes clade of the family Rhizobiaceae and description of Rhizobium rhododendri sp. nov.</title>
        <authorList>
            <person name="Kuzmanovic N."/>
            <person name="diCenzo G.C."/>
            <person name="Bunk B."/>
            <person name="Sproeer C."/>
            <person name="Fruehling A."/>
            <person name="Neumann-Schaal M."/>
            <person name="Overmann J."/>
            <person name="Smalla K."/>
        </authorList>
    </citation>
    <scope>NUCLEOTIDE SEQUENCE [LARGE SCALE GENOMIC DNA]</scope>
    <source>
        <strain evidence="8">1078</strain>
    </source>
</reference>
<evidence type="ECO:0000256" key="4">
    <source>
        <dbReference type="ARBA" id="ARBA00022840"/>
    </source>
</evidence>
<dbReference type="PANTHER" id="PTHR43820:SF7">
    <property type="entry name" value="BRANCHED-CHAIN AMINO ACID TRANSPORT ATP-BINDING PROTEIN LIVF-RELATED"/>
    <property type="match status" value="1"/>
</dbReference>
<dbReference type="GO" id="GO:0015658">
    <property type="term" value="F:branched-chain amino acid transmembrane transporter activity"/>
    <property type="evidence" value="ECO:0007669"/>
    <property type="project" value="TreeGrafter"/>
</dbReference>
<keyword evidence="5" id="KW-0029">Amino-acid transport</keyword>
<evidence type="ECO:0000313" key="8">
    <source>
        <dbReference type="Proteomes" id="UP000249499"/>
    </source>
</evidence>
<protein>
    <submittedName>
        <fullName evidence="7">ABC transporter ATP-binding protein</fullName>
    </submittedName>
</protein>
<name>A0AAF1K8Z0_9HYPH</name>
<dbReference type="InterPro" id="IPR052156">
    <property type="entry name" value="BCAA_Transport_ATP-bd_LivF"/>
</dbReference>
<dbReference type="InterPro" id="IPR017871">
    <property type="entry name" value="ABC_transporter-like_CS"/>
</dbReference>
<reference evidence="7 8" key="1">
    <citation type="journal article" date="2018" name="Sci. Rep.">
        <title>Rhizobium tumorigenes sp. nov., a novel plant tumorigenic bacterium isolated from cane gall tumors on thornless blackberry.</title>
        <authorList>
            <person name="Kuzmanovi N."/>
            <person name="Smalla K."/>
            <person name="Gronow S."/>
            <person name="PuBawska J."/>
        </authorList>
    </citation>
    <scope>NUCLEOTIDE SEQUENCE [LARGE SCALE GENOMIC DNA]</scope>
    <source>
        <strain evidence="7 8">1078</strain>
    </source>
</reference>
<dbReference type="PROSITE" id="PS00211">
    <property type="entry name" value="ABC_TRANSPORTER_1"/>
    <property type="match status" value="1"/>
</dbReference>
<dbReference type="SMART" id="SM00382">
    <property type="entry name" value="AAA"/>
    <property type="match status" value="1"/>
</dbReference>
<dbReference type="GO" id="GO:0005524">
    <property type="term" value="F:ATP binding"/>
    <property type="evidence" value="ECO:0007669"/>
    <property type="project" value="UniProtKB-KW"/>
</dbReference>
<evidence type="ECO:0000256" key="3">
    <source>
        <dbReference type="ARBA" id="ARBA00022741"/>
    </source>
</evidence>
<gene>
    <name evidence="7" type="ORF">PR017_12885</name>
</gene>
<evidence type="ECO:0000313" key="7">
    <source>
        <dbReference type="EMBL" id="WFR94712.1"/>
    </source>
</evidence>
<dbReference type="EMBL" id="CP117255">
    <property type="protein sequence ID" value="WFR94712.1"/>
    <property type="molecule type" value="Genomic_DNA"/>
</dbReference>
<dbReference type="SUPFAM" id="SSF52540">
    <property type="entry name" value="P-loop containing nucleoside triphosphate hydrolases"/>
    <property type="match status" value="1"/>
</dbReference>
<keyword evidence="3" id="KW-0547">Nucleotide-binding</keyword>